<organism evidence="1 2">
    <name type="scientific">Myroides pelagicus</name>
    <dbReference type="NCBI Taxonomy" id="270914"/>
    <lineage>
        <taxon>Bacteria</taxon>
        <taxon>Pseudomonadati</taxon>
        <taxon>Bacteroidota</taxon>
        <taxon>Flavobacteriia</taxon>
        <taxon>Flavobacteriales</taxon>
        <taxon>Flavobacteriaceae</taxon>
        <taxon>Myroides</taxon>
    </lineage>
</organism>
<gene>
    <name evidence="1" type="ORF">GJV77_10865</name>
</gene>
<comment type="caution">
    <text evidence="1">The sequence shown here is derived from an EMBL/GenBank/DDBJ whole genome shotgun (WGS) entry which is preliminary data.</text>
</comment>
<reference evidence="1 2" key="1">
    <citation type="journal article" date="2006" name="Int. J. Syst. Evol. Microbiol.">
        <title>Myroides pelagicus sp. nov., isolated from seawater in Thailand.</title>
        <authorList>
            <person name="Yoon J."/>
            <person name="Maneerat S."/>
            <person name="Kawai F."/>
            <person name="Yokota A."/>
        </authorList>
    </citation>
    <scope>NUCLEOTIDE SEQUENCE [LARGE SCALE GENOMIC DNA]</scope>
    <source>
        <strain evidence="1 2">SM1T</strain>
    </source>
</reference>
<protein>
    <submittedName>
        <fullName evidence="1">Uncharacterized protein</fullName>
    </submittedName>
</protein>
<sequence length="1081" mass="126522">MNQFDKSKIIPFELANVESMKIALNAYRQLLDDNLAFTHGLFGMFDVEFQAKTKEGLRRLQVWDVANQELLKLALSFGSEDTYFTDEITDQTEVYISEAIFFASVLEHPELKSSIVETAKAMVALMRGRNDTDAVWVDDMNIFGVEALFMVAYTYPEYAYLVGQYMIPYWDSEHLSGYEKFLYTLVEKYGWSRDMIKAYIWCDNQHFRIYMDTLVDQWNEDYTALLDTSLPSLLSHLKANPAEYEWFKEEVLERFKQEPVLMYSREERIEEQNPVLDLYITLLASEDYNEEEDEYQQDLQTFFITDTLENEAMDLQEYVEVKVGRLLVRYDESAQLEIDMSEFFKKDSYKGDGVRDLKEFILALDCGEQLWNFIEQGDNPEILEDIVKTELLPIAKQHARNFYYQMFYYLNKIDPESEINDSLDSILNSVIYDLLNDEQQQEDIQYTGNFISRIFSKKDNEKATLQTSFTTNEEMFLRILDVFFRLLGVKKLGKGIEVVLTGEEDQEDNVLLTKDEFYARYSKKGIKGDKKKEKKLKLTSFGITGYTNDNDALKYINKVIKQRGREAYDCSDWKRDKVGAITLAAYLLSLDRASMHFDDYTGALLEFVKEGPWEKAYEKLKDSLDTDRITKEQKKLIKDYFVNPNTPEASQEQVVALLEKSLYREECYRGPFVFNAISEHQKSYSLFKRGDSFQSFVLCAYWMRGLMPPISSHADRIFKVLVALAPQRIFKLIGKVYSDDMSVIAFDDYQAGERFYEDLKRAKVPVDQLYAFQMTQAQSKHSIADPCDVAEYLTWLDLYDEIDDEDGGMIGGARKRKAIALDKGMYYIHEHERIKFFVNLALRHPRFTFDQPESFDRCMKTFFSINSSSRDQVIIDELIQRFTDYMSGTFALADMLVLMKKDIPVFDLDTGSPKYKMTSIGQHYWLLDKEKQEHLMKLLLNHSPDGFEIAEEYLNYAYVRSLVESKQERIEDYLAFSDEMNSRLMDLAEENAPRMLLENLLPFETDTNHWLSFLLRYEDIEVYQDQVVEFIKQGALPAFLPNSGVKQRIKLVVLIKKHEELASYLALFADDQSRKVRAYLN</sequence>
<name>A0A7K1GNG8_9FLAO</name>
<dbReference type="EMBL" id="WMJY01000025">
    <property type="protein sequence ID" value="MTH30396.1"/>
    <property type="molecule type" value="Genomic_DNA"/>
</dbReference>
<dbReference type="RefSeq" id="WP_155036381.1">
    <property type="nucleotide sequence ID" value="NZ_JBHTIG010000028.1"/>
</dbReference>
<evidence type="ECO:0000313" key="2">
    <source>
        <dbReference type="Proteomes" id="UP000488936"/>
    </source>
</evidence>
<dbReference type="AlphaFoldDB" id="A0A7K1GNG8"/>
<dbReference type="OrthoDB" id="5826322at2"/>
<evidence type="ECO:0000313" key="1">
    <source>
        <dbReference type="EMBL" id="MTH30396.1"/>
    </source>
</evidence>
<proteinExistence type="predicted"/>
<dbReference type="Proteomes" id="UP000488936">
    <property type="component" value="Unassembled WGS sequence"/>
</dbReference>
<keyword evidence="2" id="KW-1185">Reference proteome</keyword>
<accession>A0A7K1GNG8</accession>